<name>A0A1Q8R9S8_9PEZI</name>
<proteinExistence type="predicted"/>
<dbReference type="SMART" id="SM00066">
    <property type="entry name" value="GAL4"/>
    <property type="match status" value="1"/>
</dbReference>
<protein>
    <submittedName>
        <fullName evidence="4">Nitrogen assimilation transcription factor nit-4-like protein 12</fullName>
    </submittedName>
</protein>
<dbReference type="Gene3D" id="4.10.240.10">
    <property type="entry name" value="Zn(2)-C6 fungal-type DNA-binding domain"/>
    <property type="match status" value="1"/>
</dbReference>
<evidence type="ECO:0000313" key="4">
    <source>
        <dbReference type="EMBL" id="OLN80964.1"/>
    </source>
</evidence>
<organism evidence="4 5">
    <name type="scientific">Colletotrichum chlorophyti</name>
    <dbReference type="NCBI Taxonomy" id="708187"/>
    <lineage>
        <taxon>Eukaryota</taxon>
        <taxon>Fungi</taxon>
        <taxon>Dikarya</taxon>
        <taxon>Ascomycota</taxon>
        <taxon>Pezizomycotina</taxon>
        <taxon>Sordariomycetes</taxon>
        <taxon>Hypocreomycetidae</taxon>
        <taxon>Glomerellales</taxon>
        <taxon>Glomerellaceae</taxon>
        <taxon>Colletotrichum</taxon>
    </lineage>
</organism>
<dbReference type="AlphaFoldDB" id="A0A1Q8R9S8"/>
<dbReference type="PANTHER" id="PTHR47256:SF1">
    <property type="entry name" value="ZN(II)2CYS6 TRANSCRIPTION FACTOR (EUROFUNG)"/>
    <property type="match status" value="1"/>
</dbReference>
<evidence type="ECO:0000259" key="3">
    <source>
        <dbReference type="PROSITE" id="PS50048"/>
    </source>
</evidence>
<dbReference type="STRING" id="708187.A0A1Q8R9S8"/>
<dbReference type="InterPro" id="IPR001138">
    <property type="entry name" value="Zn2Cys6_DnaBD"/>
</dbReference>
<evidence type="ECO:0000256" key="1">
    <source>
        <dbReference type="ARBA" id="ARBA00023242"/>
    </source>
</evidence>
<comment type="caution">
    <text evidence="4">The sequence shown here is derived from an EMBL/GenBank/DDBJ whole genome shotgun (WGS) entry which is preliminary data.</text>
</comment>
<gene>
    <name evidence="4" type="ORF">CCHL11_10256</name>
</gene>
<dbReference type="GO" id="GO:0008270">
    <property type="term" value="F:zinc ion binding"/>
    <property type="evidence" value="ECO:0007669"/>
    <property type="project" value="InterPro"/>
</dbReference>
<evidence type="ECO:0000313" key="5">
    <source>
        <dbReference type="Proteomes" id="UP000186583"/>
    </source>
</evidence>
<evidence type="ECO:0000256" key="2">
    <source>
        <dbReference type="SAM" id="MobiDB-lite"/>
    </source>
</evidence>
<keyword evidence="5" id="KW-1185">Reference proteome</keyword>
<dbReference type="SUPFAM" id="SSF57701">
    <property type="entry name" value="Zn2/Cys6 DNA-binding domain"/>
    <property type="match status" value="1"/>
</dbReference>
<reference evidence="4 5" key="1">
    <citation type="submission" date="2016-11" db="EMBL/GenBank/DDBJ databases">
        <title>Draft Genome Assembly of Colletotrichum chlorophyti a pathogen of herbaceous plants.</title>
        <authorList>
            <person name="Gan P."/>
            <person name="Narusaka M."/>
            <person name="Tsushima A."/>
            <person name="Narusaka Y."/>
            <person name="Takano Y."/>
            <person name="Shirasu K."/>
        </authorList>
    </citation>
    <scope>NUCLEOTIDE SEQUENCE [LARGE SCALE GENOMIC DNA]</scope>
    <source>
        <strain evidence="4 5">NTL11</strain>
    </source>
</reference>
<dbReference type="InterPro" id="IPR053187">
    <property type="entry name" value="Notoamide_regulator"/>
</dbReference>
<feature type="region of interest" description="Disordered" evidence="2">
    <location>
        <begin position="19"/>
        <end position="43"/>
    </location>
</feature>
<dbReference type="CDD" id="cd00067">
    <property type="entry name" value="GAL4"/>
    <property type="match status" value="1"/>
</dbReference>
<dbReference type="EMBL" id="MPGH01000269">
    <property type="protein sequence ID" value="OLN80964.1"/>
    <property type="molecule type" value="Genomic_DNA"/>
</dbReference>
<dbReference type="PROSITE" id="PS50048">
    <property type="entry name" value="ZN2_CY6_FUNGAL_2"/>
    <property type="match status" value="1"/>
</dbReference>
<dbReference type="Pfam" id="PF00172">
    <property type="entry name" value="Zn_clus"/>
    <property type="match status" value="1"/>
</dbReference>
<sequence>MANSHCYREIRPVSEHVDDYSDASSCVPHTGRKRPSPAHEWPLEKPKRRNVLVACENCQKRKIKCTADRPKCSNCAAKGVDCRYSVEPSESRLASMKRKRDEMERRNDCLRGFFSALQTMPEDDARDILKGIRSKSSADEIVHQIEASYLLMNLSSLPERAVPDSSTPSVERLTGKASQLEAKSPSLESLNVNQCPSAQDVGLLTQAGS</sequence>
<dbReference type="PANTHER" id="PTHR47256">
    <property type="entry name" value="ZN(II)2CYS6 TRANSCRIPTION FACTOR (EUROFUNG)-RELATED"/>
    <property type="match status" value="1"/>
</dbReference>
<feature type="region of interest" description="Disordered" evidence="2">
    <location>
        <begin position="160"/>
        <end position="192"/>
    </location>
</feature>
<dbReference type="GO" id="GO:0000981">
    <property type="term" value="F:DNA-binding transcription factor activity, RNA polymerase II-specific"/>
    <property type="evidence" value="ECO:0007669"/>
    <property type="project" value="InterPro"/>
</dbReference>
<keyword evidence="1" id="KW-0539">Nucleus</keyword>
<feature type="domain" description="Zn(2)-C6 fungal-type" evidence="3">
    <location>
        <begin position="54"/>
        <end position="84"/>
    </location>
</feature>
<accession>A0A1Q8R9S8</accession>
<dbReference type="InterPro" id="IPR036864">
    <property type="entry name" value="Zn2-C6_fun-type_DNA-bd_sf"/>
</dbReference>
<dbReference type="OrthoDB" id="4848930at2759"/>
<dbReference type="Proteomes" id="UP000186583">
    <property type="component" value="Unassembled WGS sequence"/>
</dbReference>